<keyword evidence="6" id="KW-1133">Transmembrane helix</keyword>
<comment type="caution">
    <text evidence="10">The sequence shown here is derived from an EMBL/GenBank/DDBJ whole genome shotgun (WGS) entry which is preliminary data.</text>
</comment>
<dbReference type="EMBL" id="JYGT01000008">
    <property type="protein sequence ID" value="KJQ75455.1"/>
    <property type="molecule type" value="Genomic_DNA"/>
</dbReference>
<dbReference type="Pfam" id="PF25984">
    <property type="entry name" value="BSH_YknX"/>
    <property type="match status" value="1"/>
</dbReference>
<feature type="transmembrane region" description="Helical" evidence="6">
    <location>
        <begin position="12"/>
        <end position="32"/>
    </location>
</feature>
<accession>A0A0F2DZN7</accession>
<dbReference type="GO" id="GO:0030313">
    <property type="term" value="C:cell envelope"/>
    <property type="evidence" value="ECO:0007669"/>
    <property type="project" value="UniProtKB-SubCell"/>
</dbReference>
<feature type="domain" description="YknX-like barrel-sandwich hybrid" evidence="7">
    <location>
        <begin position="71"/>
        <end position="225"/>
    </location>
</feature>
<evidence type="ECO:0000256" key="5">
    <source>
        <dbReference type="SAM" id="MobiDB-lite"/>
    </source>
</evidence>
<feature type="domain" description="YknX-like C-terminal permuted SH3-like" evidence="8">
    <location>
        <begin position="322"/>
        <end position="389"/>
    </location>
</feature>
<dbReference type="Gene3D" id="2.40.420.20">
    <property type="match status" value="1"/>
</dbReference>
<dbReference type="InterPro" id="IPR058636">
    <property type="entry name" value="Beta-barrel_YknX"/>
</dbReference>
<sequence length="395" mass="41596">MKRKSKAKKWPLFTAIGVASVLVVGAAAVLLLRQPNQAATKDETAKITLAKEGSVASSVLLSGTVTAQNEQYVYYDASKGDLDEVLVSVGDKVSEGQALVKYSSTEAQAAYDAASRAVAKADRHINELNDSRNTAAATPSIPQAGLEGATGQAPAQSSGSATAAIDSQISDARDVRADAEAQLEKAQAQLNSATVLSTVEGTVVEVNRNVSKSPTGNSQVLVHIVSNDNLQVKGELSEYNLANLSVGQEVTFTSKVYPDKTWNGKISYISNYPKNNSEASSSLAGSNTGSKYPYTVDVTSEIGDLKQGFTVSVEVKSTSKALLVPITSIVMEEDKNYVWILDENQKAKKVEVGLGNADAENQEITSGLTDGAKVISNPTASLQEGKEVKTDEATN</sequence>
<dbReference type="Pfam" id="PF25990">
    <property type="entry name" value="Beta-barrel_YknX"/>
    <property type="match status" value="1"/>
</dbReference>
<dbReference type="GO" id="GO:0016020">
    <property type="term" value="C:membrane"/>
    <property type="evidence" value="ECO:0007669"/>
    <property type="project" value="InterPro"/>
</dbReference>
<feature type="coiled-coil region" evidence="4">
    <location>
        <begin position="169"/>
        <end position="196"/>
    </location>
</feature>
<evidence type="ECO:0000313" key="10">
    <source>
        <dbReference type="EMBL" id="KJQ75455.1"/>
    </source>
</evidence>
<organism evidence="10 11">
    <name type="scientific">Streptococcus infantis</name>
    <dbReference type="NCBI Taxonomy" id="68892"/>
    <lineage>
        <taxon>Bacteria</taxon>
        <taxon>Bacillati</taxon>
        <taxon>Bacillota</taxon>
        <taxon>Bacilli</taxon>
        <taxon>Lactobacillales</taxon>
        <taxon>Streptococcaceae</taxon>
        <taxon>Streptococcus</taxon>
    </lineage>
</organism>
<dbReference type="Pfam" id="PF25989">
    <property type="entry name" value="YknX_C"/>
    <property type="match status" value="1"/>
</dbReference>
<dbReference type="PATRIC" id="fig|28037.216.peg.1182"/>
<evidence type="ECO:0000256" key="2">
    <source>
        <dbReference type="ARBA" id="ARBA00009477"/>
    </source>
</evidence>
<dbReference type="InterPro" id="IPR006143">
    <property type="entry name" value="RND_pump_MFP"/>
</dbReference>
<dbReference type="InterPro" id="IPR058639">
    <property type="entry name" value="BSH_YknX-like"/>
</dbReference>
<evidence type="ECO:0000313" key="11">
    <source>
        <dbReference type="Proteomes" id="UP000033489"/>
    </source>
</evidence>
<dbReference type="SUPFAM" id="SSF111369">
    <property type="entry name" value="HlyD-like secretion proteins"/>
    <property type="match status" value="1"/>
</dbReference>
<feature type="compositionally biased region" description="Polar residues" evidence="5">
    <location>
        <begin position="131"/>
        <end position="141"/>
    </location>
</feature>
<evidence type="ECO:0000259" key="9">
    <source>
        <dbReference type="Pfam" id="PF25990"/>
    </source>
</evidence>
<evidence type="ECO:0000259" key="8">
    <source>
        <dbReference type="Pfam" id="PF25989"/>
    </source>
</evidence>
<gene>
    <name evidence="10" type="primary">yknX</name>
    <name evidence="10" type="ORF">TZ94_01220</name>
</gene>
<comment type="subcellular location">
    <subcellularLocation>
        <location evidence="1">Cell envelope</location>
    </subcellularLocation>
</comment>
<keyword evidence="3 4" id="KW-0175">Coiled coil</keyword>
<feature type="region of interest" description="Disordered" evidence="5">
    <location>
        <begin position="363"/>
        <end position="395"/>
    </location>
</feature>
<name>A0A0F2DZN7_9STRE</name>
<evidence type="ECO:0000256" key="3">
    <source>
        <dbReference type="ARBA" id="ARBA00023054"/>
    </source>
</evidence>
<protein>
    <submittedName>
        <fullName evidence="10">Putative efflux system component YknX</fullName>
    </submittedName>
</protein>
<dbReference type="PANTHER" id="PTHR32347">
    <property type="entry name" value="EFFLUX SYSTEM COMPONENT YKNX-RELATED"/>
    <property type="match status" value="1"/>
</dbReference>
<dbReference type="PANTHER" id="PTHR32347:SF14">
    <property type="entry name" value="EFFLUX SYSTEM COMPONENT YKNX-RELATED"/>
    <property type="match status" value="1"/>
</dbReference>
<dbReference type="OrthoDB" id="85226at2"/>
<dbReference type="NCBIfam" id="TIGR01730">
    <property type="entry name" value="RND_mfp"/>
    <property type="match status" value="1"/>
</dbReference>
<evidence type="ECO:0000259" key="7">
    <source>
        <dbReference type="Pfam" id="PF25984"/>
    </source>
</evidence>
<keyword evidence="6" id="KW-0472">Membrane</keyword>
<dbReference type="AlphaFoldDB" id="A0A0F2DZN7"/>
<comment type="similarity">
    <text evidence="2">Belongs to the membrane fusion protein (MFP) (TC 8.A.1) family.</text>
</comment>
<proteinExistence type="inferred from homology"/>
<feature type="compositionally biased region" description="Polar residues" evidence="5">
    <location>
        <begin position="153"/>
        <end position="165"/>
    </location>
</feature>
<dbReference type="Proteomes" id="UP000033489">
    <property type="component" value="Unassembled WGS sequence"/>
</dbReference>
<dbReference type="Gene3D" id="2.40.30.170">
    <property type="match status" value="1"/>
</dbReference>
<feature type="region of interest" description="Disordered" evidence="5">
    <location>
        <begin position="129"/>
        <end position="165"/>
    </location>
</feature>
<reference evidence="10 11" key="1">
    <citation type="submission" date="2015-02" db="EMBL/GenBank/DDBJ databases">
        <title>Evolution of amylase-binding proteins of oral streptococcal species.</title>
        <authorList>
            <person name="Haase E.M."/>
        </authorList>
    </citation>
    <scope>NUCLEOTIDE SEQUENCE [LARGE SCALE GENOMIC DNA]</scope>
    <source>
        <strain evidence="10 11">UC921A</strain>
    </source>
</reference>
<dbReference type="RefSeq" id="WP_045615205.1">
    <property type="nucleotide sequence ID" value="NZ_JYGT01000008.1"/>
</dbReference>
<dbReference type="InterPro" id="IPR058637">
    <property type="entry name" value="YknX-like_C"/>
</dbReference>
<dbReference type="InterPro" id="IPR050465">
    <property type="entry name" value="UPF0194_transport"/>
</dbReference>
<feature type="domain" description="YknX-like beta-barrel" evidence="9">
    <location>
        <begin position="230"/>
        <end position="315"/>
    </location>
</feature>
<keyword evidence="6" id="KW-0812">Transmembrane</keyword>
<evidence type="ECO:0000256" key="4">
    <source>
        <dbReference type="SAM" id="Coils"/>
    </source>
</evidence>
<feature type="compositionally biased region" description="Basic and acidic residues" evidence="5">
    <location>
        <begin position="384"/>
        <end position="395"/>
    </location>
</feature>
<dbReference type="Gene3D" id="2.40.50.100">
    <property type="match status" value="1"/>
</dbReference>
<evidence type="ECO:0000256" key="1">
    <source>
        <dbReference type="ARBA" id="ARBA00004196"/>
    </source>
</evidence>
<dbReference type="GO" id="GO:0022857">
    <property type="term" value="F:transmembrane transporter activity"/>
    <property type="evidence" value="ECO:0007669"/>
    <property type="project" value="InterPro"/>
</dbReference>
<evidence type="ECO:0000256" key="6">
    <source>
        <dbReference type="SAM" id="Phobius"/>
    </source>
</evidence>